<feature type="transmembrane region" description="Helical" evidence="9">
    <location>
        <begin position="289"/>
        <end position="309"/>
    </location>
</feature>
<comment type="subcellular location">
    <subcellularLocation>
        <location evidence="1">Membrane</location>
        <topology evidence="1">Multi-pass membrane protein</topology>
    </subcellularLocation>
</comment>
<keyword evidence="4" id="KW-0328">Glycosyltransferase</keyword>
<keyword evidence="5 10" id="KW-0808">Transferase</keyword>
<dbReference type="GO" id="GO:0008120">
    <property type="term" value="F:ceramide glucosyltransferase activity"/>
    <property type="evidence" value="ECO:0007669"/>
    <property type="project" value="TreeGrafter"/>
</dbReference>
<evidence type="ECO:0000256" key="2">
    <source>
        <dbReference type="ARBA" id="ARBA00004760"/>
    </source>
</evidence>
<dbReference type="CDD" id="cd02520">
    <property type="entry name" value="Glucosylceramide_synthase"/>
    <property type="match status" value="1"/>
</dbReference>
<dbReference type="Gene3D" id="3.90.550.10">
    <property type="entry name" value="Spore Coat Polysaccharide Biosynthesis Protein SpsA, Chain A"/>
    <property type="match status" value="1"/>
</dbReference>
<dbReference type="RefSeq" id="WP_008850255.1">
    <property type="nucleotide sequence ID" value="NZ_AGQV01000001.1"/>
</dbReference>
<sequence length="398" mass="43763">MPLPLTIAAGFCTLVSLAGNLQTLAGATLLARFRRTERKADAAVRLDDRQWPAVTVLKPLHGNEPLLEEALESIFQQTYPEFQIIFGVQDESDTALAVVERLRQRYPAVPVDVVINPAEHGPNRKIGNLINMYDQVRHDMIVISDSDIHVSPSYLRHVISTLREPGVGLVTTLYAGRAAAGTLVQQLGACQINHNFLPGVMMSRFLGRQDCLGATMALRREELEAIGGLEALVDHVADDAELGQLIRARGGKIAIAPSLTHTTVGEHTLSELLAHELRWGRTVKNVAPVGYGLSAIQLPLFWSIVAVLFRPTAWWSWLFFALTWFIRAAGSTIIDRATECPLPVALPLLIVRDWLSAAIMVGSVRGSRVAWRGRTVHIARRKRKSTVRATPLEPGATQ</sequence>
<evidence type="ECO:0000256" key="6">
    <source>
        <dbReference type="ARBA" id="ARBA00022692"/>
    </source>
</evidence>
<keyword evidence="11" id="KW-1185">Reference proteome</keyword>
<dbReference type="GO" id="GO:0016020">
    <property type="term" value="C:membrane"/>
    <property type="evidence" value="ECO:0007669"/>
    <property type="project" value="UniProtKB-SubCell"/>
</dbReference>
<protein>
    <submittedName>
        <fullName evidence="10">Ceramide glucosyltransferase</fullName>
    </submittedName>
</protein>
<dbReference type="NCBIfam" id="TIGR03472">
    <property type="entry name" value="HpnI"/>
    <property type="match status" value="1"/>
</dbReference>
<keyword evidence="6 9" id="KW-0812">Transmembrane</keyword>
<accession>G6XF39</accession>
<dbReference type="Proteomes" id="UP000004949">
    <property type="component" value="Unassembled WGS sequence"/>
</dbReference>
<comment type="pathway">
    <text evidence="3">Sphingolipid metabolism.</text>
</comment>
<comment type="pathway">
    <text evidence="2">Lipid metabolism; sphingolipid metabolism.</text>
</comment>
<dbReference type="PANTHER" id="PTHR12726:SF0">
    <property type="entry name" value="CERAMIDE GLUCOSYLTRANSFERASE"/>
    <property type="match status" value="1"/>
</dbReference>
<dbReference type="Pfam" id="PF13506">
    <property type="entry name" value="Glyco_transf_21"/>
    <property type="match status" value="1"/>
</dbReference>
<name>G6XF39_9PROT</name>
<evidence type="ECO:0000313" key="10">
    <source>
        <dbReference type="EMBL" id="EHH68797.1"/>
    </source>
</evidence>
<evidence type="ECO:0000256" key="5">
    <source>
        <dbReference type="ARBA" id="ARBA00022679"/>
    </source>
</evidence>
<dbReference type="SUPFAM" id="SSF53448">
    <property type="entry name" value="Nucleotide-diphospho-sugar transferases"/>
    <property type="match status" value="1"/>
</dbReference>
<dbReference type="GO" id="GO:0006679">
    <property type="term" value="P:glucosylceramide biosynthetic process"/>
    <property type="evidence" value="ECO:0007669"/>
    <property type="project" value="TreeGrafter"/>
</dbReference>
<evidence type="ECO:0000256" key="3">
    <source>
        <dbReference type="ARBA" id="ARBA00004991"/>
    </source>
</evidence>
<dbReference type="STRING" id="1088869.GMO_01040"/>
<dbReference type="AlphaFoldDB" id="G6XF39"/>
<evidence type="ECO:0000256" key="7">
    <source>
        <dbReference type="ARBA" id="ARBA00022989"/>
    </source>
</evidence>
<dbReference type="OrthoDB" id="9814255at2"/>
<evidence type="ECO:0000256" key="4">
    <source>
        <dbReference type="ARBA" id="ARBA00022676"/>
    </source>
</evidence>
<dbReference type="InterPro" id="IPR025993">
    <property type="entry name" value="Ceramide_glucosylTrfase"/>
</dbReference>
<organism evidence="10 11">
    <name type="scientific">Gluconobacter morbifer G707</name>
    <dbReference type="NCBI Taxonomy" id="1088869"/>
    <lineage>
        <taxon>Bacteria</taxon>
        <taxon>Pseudomonadati</taxon>
        <taxon>Pseudomonadota</taxon>
        <taxon>Alphaproteobacteria</taxon>
        <taxon>Acetobacterales</taxon>
        <taxon>Acetobacteraceae</taxon>
        <taxon>Gluconobacter</taxon>
    </lineage>
</organism>
<feature type="transmembrane region" description="Helical" evidence="9">
    <location>
        <begin position="314"/>
        <end position="334"/>
    </location>
</feature>
<keyword evidence="7 9" id="KW-1133">Transmembrane helix</keyword>
<dbReference type="InterPro" id="IPR017835">
    <property type="entry name" value="Hopen-assoc_HpnI"/>
</dbReference>
<dbReference type="eggNOG" id="COG1215">
    <property type="taxonomic scope" value="Bacteria"/>
</dbReference>
<dbReference type="PATRIC" id="fig|1088869.3.peg.104"/>
<keyword evidence="8 9" id="KW-0472">Membrane</keyword>
<evidence type="ECO:0000256" key="8">
    <source>
        <dbReference type="ARBA" id="ARBA00023136"/>
    </source>
</evidence>
<dbReference type="PANTHER" id="PTHR12726">
    <property type="entry name" value="CERAMIDE GLUCOSYLTRANSFERASE"/>
    <property type="match status" value="1"/>
</dbReference>
<dbReference type="InterPro" id="IPR029044">
    <property type="entry name" value="Nucleotide-diphossugar_trans"/>
</dbReference>
<dbReference type="EMBL" id="AGQV01000001">
    <property type="protein sequence ID" value="EHH68797.1"/>
    <property type="molecule type" value="Genomic_DNA"/>
</dbReference>
<evidence type="ECO:0000256" key="9">
    <source>
        <dbReference type="SAM" id="Phobius"/>
    </source>
</evidence>
<reference evidence="10 11" key="1">
    <citation type="submission" date="2011-10" db="EMBL/GenBank/DDBJ databases">
        <title>Genome sequence of Gluconobacter morbifer G707, isolated from Drosophila gut.</title>
        <authorList>
            <person name="Lee W.-J."/>
            <person name="Kim E.-K."/>
        </authorList>
    </citation>
    <scope>NUCLEOTIDE SEQUENCE [LARGE SCALE GENOMIC DNA]</scope>
    <source>
        <strain evidence="10 11">G707</strain>
    </source>
</reference>
<evidence type="ECO:0000256" key="1">
    <source>
        <dbReference type="ARBA" id="ARBA00004141"/>
    </source>
</evidence>
<comment type="caution">
    <text evidence="10">The sequence shown here is derived from an EMBL/GenBank/DDBJ whole genome shotgun (WGS) entry which is preliminary data.</text>
</comment>
<evidence type="ECO:0000313" key="11">
    <source>
        <dbReference type="Proteomes" id="UP000004949"/>
    </source>
</evidence>
<gene>
    <name evidence="10" type="ORF">GMO_01040</name>
</gene>
<proteinExistence type="predicted"/>